<name>A0A174AUX8_9FIRM</name>
<sequence>MLTTIRNSELTAVIDSSGAQLVSLKDRSGKEYIWQRDPRFWDRCSPLLFPVVGGCRDNRIVIDGSEYSLPKHGFCKDMEFQRTTRTDCSVSFLLQDSEYTKTMYPWSFCLSMTYELQHGSLLLKYRVANKDSSALYYCIGAHPGFCCPMEEDAVFEDYCLVFEKEESTCAMPFDRLLGEYLSGGSGYELHGRIIPLSRELFQDNALYFPEITSRRVSLVHRESGRGVEVSYPDFETIAFWTVYPDRAPFLCIEPWNGSGARTGEGDELIHKNHVRRLEPGASHDLTMAVRPLISRTETLPEVLP</sequence>
<organism evidence="1 2">
    <name type="scientific">Hungatella hathewayi</name>
    <dbReference type="NCBI Taxonomy" id="154046"/>
    <lineage>
        <taxon>Bacteria</taxon>
        <taxon>Bacillati</taxon>
        <taxon>Bacillota</taxon>
        <taxon>Clostridia</taxon>
        <taxon>Lachnospirales</taxon>
        <taxon>Lachnospiraceae</taxon>
        <taxon>Hungatella</taxon>
    </lineage>
</organism>
<dbReference type="InterPro" id="IPR011013">
    <property type="entry name" value="Gal_mutarotase_sf_dom"/>
</dbReference>
<evidence type="ECO:0000313" key="1">
    <source>
        <dbReference type="EMBL" id="CUN91943.1"/>
    </source>
</evidence>
<dbReference type="Gene3D" id="2.70.98.10">
    <property type="match status" value="1"/>
</dbReference>
<dbReference type="RefSeq" id="WP_055653751.1">
    <property type="nucleotide sequence ID" value="NZ_CABIXC010000003.1"/>
</dbReference>
<dbReference type="InterPro" id="IPR008183">
    <property type="entry name" value="Aldose_1/G6P_1-epimerase"/>
</dbReference>
<dbReference type="InterPro" id="IPR037481">
    <property type="entry name" value="LacX"/>
</dbReference>
<accession>A0A174AUX8</accession>
<evidence type="ECO:0000313" key="2">
    <source>
        <dbReference type="Proteomes" id="UP000095651"/>
    </source>
</evidence>
<dbReference type="CDD" id="cd09024">
    <property type="entry name" value="Aldose_epim_lacX"/>
    <property type="match status" value="1"/>
</dbReference>
<dbReference type="GO" id="GO:0030246">
    <property type="term" value="F:carbohydrate binding"/>
    <property type="evidence" value="ECO:0007669"/>
    <property type="project" value="InterPro"/>
</dbReference>
<proteinExistence type="predicted"/>
<dbReference type="Proteomes" id="UP000095651">
    <property type="component" value="Unassembled WGS sequence"/>
</dbReference>
<dbReference type="AlphaFoldDB" id="A0A174AUX8"/>
<dbReference type="InterPro" id="IPR014718">
    <property type="entry name" value="GH-type_carb-bd"/>
</dbReference>
<gene>
    <name evidence="1" type="ORF">ERS852407_01383</name>
</gene>
<dbReference type="Pfam" id="PF01263">
    <property type="entry name" value="Aldose_epim"/>
    <property type="match status" value="1"/>
</dbReference>
<dbReference type="GO" id="GO:0005975">
    <property type="term" value="P:carbohydrate metabolic process"/>
    <property type="evidence" value="ECO:0007669"/>
    <property type="project" value="InterPro"/>
</dbReference>
<reference evidence="1 2" key="1">
    <citation type="submission" date="2015-09" db="EMBL/GenBank/DDBJ databases">
        <authorList>
            <consortium name="Pathogen Informatics"/>
        </authorList>
    </citation>
    <scope>NUCLEOTIDE SEQUENCE [LARGE SCALE GENOMIC DNA]</scope>
    <source>
        <strain evidence="1 2">2789STDY5608850</strain>
    </source>
</reference>
<dbReference type="EMBL" id="CYZE01000003">
    <property type="protein sequence ID" value="CUN91943.1"/>
    <property type="molecule type" value="Genomic_DNA"/>
</dbReference>
<dbReference type="SUPFAM" id="SSF74650">
    <property type="entry name" value="Galactose mutarotase-like"/>
    <property type="match status" value="1"/>
</dbReference>
<dbReference type="GO" id="GO:0016853">
    <property type="term" value="F:isomerase activity"/>
    <property type="evidence" value="ECO:0007669"/>
    <property type="project" value="InterPro"/>
</dbReference>
<protein>
    <submittedName>
        <fullName evidence="1">Aldose 1-epimerase</fullName>
    </submittedName>
</protein>